<dbReference type="GO" id="GO:0030955">
    <property type="term" value="F:potassium ion binding"/>
    <property type="evidence" value="ECO:0007669"/>
    <property type="project" value="UniProtKB-UniRule"/>
</dbReference>
<evidence type="ECO:0000256" key="8">
    <source>
        <dbReference type="ARBA" id="ARBA00023136"/>
    </source>
</evidence>
<feature type="transmembrane region" description="Helical" evidence="9">
    <location>
        <begin position="483"/>
        <end position="507"/>
    </location>
</feature>
<keyword evidence="11" id="KW-1185">Reference proteome</keyword>
<dbReference type="HAMAP" id="MF_00275">
    <property type="entry name" value="KdpA"/>
    <property type="match status" value="1"/>
</dbReference>
<feature type="transmembrane region" description="Helical" evidence="9">
    <location>
        <begin position="253"/>
        <end position="271"/>
    </location>
</feature>
<keyword evidence="2 9" id="KW-1003">Cell membrane</keyword>
<feature type="transmembrane region" description="Helical" evidence="9">
    <location>
        <begin position="283"/>
        <end position="303"/>
    </location>
</feature>
<evidence type="ECO:0000256" key="4">
    <source>
        <dbReference type="ARBA" id="ARBA00022692"/>
    </source>
</evidence>
<keyword evidence="8 9" id="KW-0472">Membrane</keyword>
<keyword evidence="7 9" id="KW-0406">Ion transport</keyword>
<feature type="transmembrane region" description="Helical" evidence="9">
    <location>
        <begin position="65"/>
        <end position="83"/>
    </location>
</feature>
<feature type="transmembrane region" description="Helical" evidence="9">
    <location>
        <begin position="374"/>
        <end position="399"/>
    </location>
</feature>
<dbReference type="RefSeq" id="WP_132012967.1">
    <property type="nucleotide sequence ID" value="NZ_SLUN01000003.1"/>
</dbReference>
<keyword evidence="5 9" id="KW-0630">Potassium</keyword>
<evidence type="ECO:0000256" key="2">
    <source>
        <dbReference type="ARBA" id="ARBA00022475"/>
    </source>
</evidence>
<comment type="function">
    <text evidence="9">Part of the high-affinity ATP-driven potassium transport (or Kdp) system, which catalyzes the hydrolysis of ATP coupled with the electrogenic transport of potassium into the cytoplasm. This subunit binds the extracellular potassium ions and delivers the ions to the membrane domain of KdpB through an intramembrane tunnel.</text>
</comment>
<evidence type="ECO:0000256" key="7">
    <source>
        <dbReference type="ARBA" id="ARBA00023065"/>
    </source>
</evidence>
<dbReference type="PANTHER" id="PTHR30607">
    <property type="entry name" value="POTASSIUM-TRANSPORTING ATPASE A CHAIN"/>
    <property type="match status" value="1"/>
</dbReference>
<evidence type="ECO:0000256" key="1">
    <source>
        <dbReference type="ARBA" id="ARBA00022448"/>
    </source>
</evidence>
<keyword evidence="1 9" id="KW-0813">Transport</keyword>
<feature type="transmembrane region" description="Helical" evidence="9">
    <location>
        <begin position="95"/>
        <end position="113"/>
    </location>
</feature>
<keyword evidence="6 9" id="KW-1133">Transmembrane helix</keyword>
<keyword evidence="3 9" id="KW-0633">Potassium transport</keyword>
<evidence type="ECO:0000256" key="9">
    <source>
        <dbReference type="HAMAP-Rule" id="MF_00275"/>
    </source>
</evidence>
<dbReference type="PIRSF" id="PIRSF001294">
    <property type="entry name" value="K_ATPaseA"/>
    <property type="match status" value="1"/>
</dbReference>
<dbReference type="Proteomes" id="UP000295008">
    <property type="component" value="Unassembled WGS sequence"/>
</dbReference>
<feature type="transmembrane region" description="Helical" evidence="9">
    <location>
        <begin position="133"/>
        <end position="155"/>
    </location>
</feature>
<feature type="transmembrane region" description="Helical" evidence="9">
    <location>
        <begin position="528"/>
        <end position="556"/>
    </location>
</feature>
<dbReference type="NCBIfam" id="TIGR00680">
    <property type="entry name" value="kdpA"/>
    <property type="match status" value="1"/>
</dbReference>
<dbReference type="PANTHER" id="PTHR30607:SF2">
    <property type="entry name" value="POTASSIUM-TRANSPORTING ATPASE POTASSIUM-BINDING SUBUNIT"/>
    <property type="match status" value="1"/>
</dbReference>
<evidence type="ECO:0000313" key="10">
    <source>
        <dbReference type="EMBL" id="TCL75309.1"/>
    </source>
</evidence>
<evidence type="ECO:0000256" key="3">
    <source>
        <dbReference type="ARBA" id="ARBA00022538"/>
    </source>
</evidence>
<gene>
    <name evidence="9" type="primary">kdpA</name>
    <name evidence="10" type="ORF">EDC14_1003243</name>
</gene>
<sequence>MVTDILQMGLILALTLALAWPLGQYIAKVFQGERTFFDRAARPVERLLYRIAAVDPDQEMDWKQYAGALLAFNILGLVVLFLMQRLQGILPFNPQGFGPVPGALAFNTAASFVTNTNWQAYSGESTMSYLTQMAGLTVQNFVSAATGVAVVIALIRGLVRKTTRVIGNFWVDLTRAVLWVLLPLSLVLAVGLASQGVIQNLHPYQTVQTLEGRNATLAMGPVASQEAIKELGTNGGGFFNANSSHPFENPSPLTNVLEIIGLLLIPAALTFSFGRMVGDRRQGYVILGAMLLLFLTGLGVAYFSEAGGNPQIAALGVSGPTAMEGKEVRFGVGNSVLFATATTATSCGAVNAMHDSLTPLGGFVPLFQMMLGEVIFGGVGAGLYSILIFVILAVFIVGLMVGRTPEYLGKKIESGEVKMAVLAIIIPSALILVGGASAVLVRAGLASISNPGPHGLSQVLYAFASAAGNNGSAFAGLNANTPFYNLLLGMVMFIGRFGVILPVLAIAGSLAGKKHIPVGPGTFQTRGVLFSGVLIGTIIIVGALTFFPALALGPIIEQLLLNAGKLF</sequence>
<evidence type="ECO:0000256" key="6">
    <source>
        <dbReference type="ARBA" id="ARBA00022989"/>
    </source>
</evidence>
<comment type="subunit">
    <text evidence="9">The system is composed of three essential subunits: KdpA, KdpB and KdpC.</text>
</comment>
<dbReference type="OrthoDB" id="9763796at2"/>
<feature type="transmembrane region" description="Helical" evidence="9">
    <location>
        <begin position="420"/>
        <end position="441"/>
    </location>
</feature>
<name>A0A4R1S7R9_HYDET</name>
<feature type="transmembrane region" description="Helical" evidence="9">
    <location>
        <begin position="176"/>
        <end position="198"/>
    </location>
</feature>
<evidence type="ECO:0000313" key="11">
    <source>
        <dbReference type="Proteomes" id="UP000295008"/>
    </source>
</evidence>
<protein>
    <recommendedName>
        <fullName evidence="9">Potassium-transporting ATPase potassium-binding subunit</fullName>
    </recommendedName>
    <alternativeName>
        <fullName evidence="9">ATP phosphohydrolase [potassium-transporting] A chain</fullName>
    </alternativeName>
    <alternativeName>
        <fullName evidence="9">Potassium-binding and translocating subunit A</fullName>
    </alternativeName>
    <alternativeName>
        <fullName evidence="9">Potassium-translocating ATPase A chain</fullName>
    </alternativeName>
</protein>
<comment type="similarity">
    <text evidence="9">Belongs to the KdpA family.</text>
</comment>
<comment type="caution">
    <text evidence="10">The sequence shown here is derived from an EMBL/GenBank/DDBJ whole genome shotgun (WGS) entry which is preliminary data.</text>
</comment>
<organism evidence="10 11">
    <name type="scientific">Hydrogenispora ethanolica</name>
    <dbReference type="NCBI Taxonomy" id="1082276"/>
    <lineage>
        <taxon>Bacteria</taxon>
        <taxon>Bacillati</taxon>
        <taxon>Bacillota</taxon>
        <taxon>Hydrogenispora</taxon>
    </lineage>
</organism>
<dbReference type="GO" id="GO:0008556">
    <property type="term" value="F:P-type potassium transmembrane transporter activity"/>
    <property type="evidence" value="ECO:0007669"/>
    <property type="project" value="InterPro"/>
</dbReference>
<reference evidence="10 11" key="1">
    <citation type="submission" date="2019-03" db="EMBL/GenBank/DDBJ databases">
        <title>Genomic Encyclopedia of Type Strains, Phase IV (KMG-IV): sequencing the most valuable type-strain genomes for metagenomic binning, comparative biology and taxonomic classification.</title>
        <authorList>
            <person name="Goeker M."/>
        </authorList>
    </citation>
    <scope>NUCLEOTIDE SEQUENCE [LARGE SCALE GENOMIC DNA]</scope>
    <source>
        <strain evidence="10 11">LX-B</strain>
    </source>
</reference>
<evidence type="ECO:0000256" key="5">
    <source>
        <dbReference type="ARBA" id="ARBA00022958"/>
    </source>
</evidence>
<dbReference type="GO" id="GO:0005886">
    <property type="term" value="C:plasma membrane"/>
    <property type="evidence" value="ECO:0007669"/>
    <property type="project" value="UniProtKB-SubCell"/>
</dbReference>
<proteinExistence type="inferred from homology"/>
<dbReference type="AlphaFoldDB" id="A0A4R1S7R9"/>
<keyword evidence="4 9" id="KW-0812">Transmembrane</keyword>
<dbReference type="InterPro" id="IPR004623">
    <property type="entry name" value="KdpA"/>
</dbReference>
<dbReference type="EMBL" id="SLUN01000003">
    <property type="protein sequence ID" value="TCL75309.1"/>
    <property type="molecule type" value="Genomic_DNA"/>
</dbReference>
<comment type="subcellular location">
    <subcellularLocation>
        <location evidence="9">Cell membrane</location>
        <topology evidence="9">Multi-pass membrane protein</topology>
    </subcellularLocation>
</comment>
<dbReference type="Pfam" id="PF03814">
    <property type="entry name" value="KdpA"/>
    <property type="match status" value="1"/>
</dbReference>
<accession>A0A4R1S7R9</accession>